<sequence>MGVGHHSTPKKSRPTAYQQRKQVFWFHGVSHTASYRILGEPRDLDPRTFHSNYLESRGRKKKLDQQALKQTERCIDKGGFDGRTLPWEAIPAAAGLDIEVSARTGPQGKIRVLRRPWERFCPDCIVEKEAPAEKDLRRLHCWAAVGYDFKSPLVWYDVYRDQILEPMVAPWLKAGYSFVLEEDNDSGYSRKKGSNIVTKWKRENSLESYFNCPLSLDFVPIEKDAIVKELAEEGWDALKQESINRWVDQVPQILKSCIDSEGAMTGH</sequence>
<dbReference type="EMBL" id="MU854498">
    <property type="protein sequence ID" value="KAK4034025.1"/>
    <property type="molecule type" value="Genomic_DNA"/>
</dbReference>
<protein>
    <submittedName>
        <fullName evidence="1">Uncharacterized protein</fullName>
    </submittedName>
</protein>
<keyword evidence="2" id="KW-1185">Reference proteome</keyword>
<dbReference type="InterPro" id="IPR036397">
    <property type="entry name" value="RNaseH_sf"/>
</dbReference>
<organism evidence="1 2">
    <name type="scientific">Parachaetomium inaequale</name>
    <dbReference type="NCBI Taxonomy" id="2588326"/>
    <lineage>
        <taxon>Eukaryota</taxon>
        <taxon>Fungi</taxon>
        <taxon>Dikarya</taxon>
        <taxon>Ascomycota</taxon>
        <taxon>Pezizomycotina</taxon>
        <taxon>Sordariomycetes</taxon>
        <taxon>Sordariomycetidae</taxon>
        <taxon>Sordariales</taxon>
        <taxon>Chaetomiaceae</taxon>
        <taxon>Parachaetomium</taxon>
    </lineage>
</organism>
<dbReference type="AlphaFoldDB" id="A0AAN6PAW1"/>
<gene>
    <name evidence="1" type="ORF">C8A01DRAFT_49492</name>
</gene>
<dbReference type="GO" id="GO:0003676">
    <property type="term" value="F:nucleic acid binding"/>
    <property type="evidence" value="ECO:0007669"/>
    <property type="project" value="InterPro"/>
</dbReference>
<evidence type="ECO:0000313" key="1">
    <source>
        <dbReference type="EMBL" id="KAK4034025.1"/>
    </source>
</evidence>
<proteinExistence type="predicted"/>
<accession>A0AAN6PAW1</accession>
<dbReference type="Proteomes" id="UP001303115">
    <property type="component" value="Unassembled WGS sequence"/>
</dbReference>
<comment type="caution">
    <text evidence="1">The sequence shown here is derived from an EMBL/GenBank/DDBJ whole genome shotgun (WGS) entry which is preliminary data.</text>
</comment>
<dbReference type="Gene3D" id="3.30.420.10">
    <property type="entry name" value="Ribonuclease H-like superfamily/Ribonuclease H"/>
    <property type="match status" value="1"/>
</dbReference>
<evidence type="ECO:0000313" key="2">
    <source>
        <dbReference type="Proteomes" id="UP001303115"/>
    </source>
</evidence>
<name>A0AAN6PAW1_9PEZI</name>
<reference evidence="2" key="1">
    <citation type="journal article" date="2023" name="Mol. Phylogenet. Evol.">
        <title>Genome-scale phylogeny and comparative genomics of the fungal order Sordariales.</title>
        <authorList>
            <person name="Hensen N."/>
            <person name="Bonometti L."/>
            <person name="Westerberg I."/>
            <person name="Brannstrom I.O."/>
            <person name="Guillou S."/>
            <person name="Cros-Aarteil S."/>
            <person name="Calhoun S."/>
            <person name="Haridas S."/>
            <person name="Kuo A."/>
            <person name="Mondo S."/>
            <person name="Pangilinan J."/>
            <person name="Riley R."/>
            <person name="LaButti K."/>
            <person name="Andreopoulos B."/>
            <person name="Lipzen A."/>
            <person name="Chen C."/>
            <person name="Yan M."/>
            <person name="Daum C."/>
            <person name="Ng V."/>
            <person name="Clum A."/>
            <person name="Steindorff A."/>
            <person name="Ohm R.A."/>
            <person name="Martin F."/>
            <person name="Silar P."/>
            <person name="Natvig D.O."/>
            <person name="Lalanne C."/>
            <person name="Gautier V."/>
            <person name="Ament-Velasquez S.L."/>
            <person name="Kruys A."/>
            <person name="Hutchinson M.I."/>
            <person name="Powell A.J."/>
            <person name="Barry K."/>
            <person name="Miller A.N."/>
            <person name="Grigoriev I.V."/>
            <person name="Debuchy R."/>
            <person name="Gladieux P."/>
            <person name="Hiltunen Thoren M."/>
            <person name="Johannesson H."/>
        </authorList>
    </citation>
    <scope>NUCLEOTIDE SEQUENCE [LARGE SCALE GENOMIC DNA]</scope>
    <source>
        <strain evidence="2">CBS 284.82</strain>
    </source>
</reference>